<evidence type="ECO:0000313" key="1">
    <source>
        <dbReference type="EMBL" id="ASB89879.1"/>
    </source>
</evidence>
<evidence type="ECO:0008006" key="3">
    <source>
        <dbReference type="Google" id="ProtNLM"/>
    </source>
</evidence>
<reference evidence="1 2" key="1">
    <citation type="submission" date="2017-06" db="EMBL/GenBank/DDBJ databases">
        <title>Genome sequence of Bacillus sonorensis strain SRCM101395.</title>
        <authorList>
            <person name="Cho S.H."/>
        </authorList>
    </citation>
    <scope>NUCLEOTIDE SEQUENCE [LARGE SCALE GENOMIC DNA]</scope>
    <source>
        <strain evidence="1 2">SRCM101395</strain>
    </source>
</reference>
<keyword evidence="2" id="KW-1185">Reference proteome</keyword>
<name>A0ABM6LKJ6_9BACI</name>
<protein>
    <recommendedName>
        <fullName evidence="3">Transcriptional regulator</fullName>
    </recommendedName>
</protein>
<dbReference type="RefSeq" id="WP_006638429.1">
    <property type="nucleotide sequence ID" value="NZ_BORD01000002.1"/>
</dbReference>
<dbReference type="EMBL" id="CP021920">
    <property type="protein sequence ID" value="ASB89879.1"/>
    <property type="molecule type" value="Genomic_DNA"/>
</dbReference>
<dbReference type="InterPro" id="IPR010982">
    <property type="entry name" value="Lambda_DNA-bd_dom_sf"/>
</dbReference>
<proteinExistence type="predicted"/>
<organism evidence="1 2">
    <name type="scientific">Bacillus sonorensis</name>
    <dbReference type="NCBI Taxonomy" id="119858"/>
    <lineage>
        <taxon>Bacteria</taxon>
        <taxon>Bacillati</taxon>
        <taxon>Bacillota</taxon>
        <taxon>Bacilli</taxon>
        <taxon>Bacillales</taxon>
        <taxon>Bacillaceae</taxon>
        <taxon>Bacillus</taxon>
    </lineage>
</organism>
<dbReference type="SUPFAM" id="SSF47413">
    <property type="entry name" value="lambda repressor-like DNA-binding domains"/>
    <property type="match status" value="1"/>
</dbReference>
<dbReference type="GeneID" id="92852687"/>
<evidence type="ECO:0000313" key="2">
    <source>
        <dbReference type="Proteomes" id="UP000196877"/>
    </source>
</evidence>
<dbReference type="Proteomes" id="UP000196877">
    <property type="component" value="Chromosome"/>
</dbReference>
<gene>
    <name evidence="1" type="ORF">S101395_03372</name>
</gene>
<accession>A0ABM6LKJ6</accession>
<sequence>MKITVRPKLSEVMEAKGWKQVPLSEASEIPQGSISRFDKNERHLDWRVLAIANAPVEIYG</sequence>